<dbReference type="EMBL" id="JADINE010000011">
    <property type="protein sequence ID" value="MBO8406982.1"/>
    <property type="molecule type" value="Genomic_DNA"/>
</dbReference>
<keyword evidence="1" id="KW-0963">Cytoplasm</keyword>
<dbReference type="InterPro" id="IPR036876">
    <property type="entry name" value="UVR_dom_sf"/>
</dbReference>
<keyword evidence="6" id="KW-0742">SOS response</keyword>
<evidence type="ECO:0000259" key="9">
    <source>
        <dbReference type="PROSITE" id="PS50165"/>
    </source>
</evidence>
<dbReference type="InterPro" id="IPR001943">
    <property type="entry name" value="UVR_dom"/>
</dbReference>
<dbReference type="Gene3D" id="1.10.150.20">
    <property type="entry name" value="5' to 3' exonuclease, C-terminal subdomain"/>
    <property type="match status" value="1"/>
</dbReference>
<dbReference type="Gene3D" id="3.40.1440.10">
    <property type="entry name" value="GIY-YIG endonuclease"/>
    <property type="match status" value="1"/>
</dbReference>
<dbReference type="Pfam" id="PF02151">
    <property type="entry name" value="UVR"/>
    <property type="match status" value="1"/>
</dbReference>
<dbReference type="GO" id="GO:0009381">
    <property type="term" value="F:excinuclease ABC activity"/>
    <property type="evidence" value="ECO:0007669"/>
    <property type="project" value="InterPro"/>
</dbReference>
<keyword evidence="4" id="KW-0267">Excision nuclease</keyword>
<name>A0A940IBA5_9PROT</name>
<evidence type="ECO:0000313" key="11">
    <source>
        <dbReference type="Proteomes" id="UP000721442"/>
    </source>
</evidence>
<dbReference type="GO" id="GO:0009432">
    <property type="term" value="P:SOS response"/>
    <property type="evidence" value="ECO:0007669"/>
    <property type="project" value="UniProtKB-KW"/>
</dbReference>
<evidence type="ECO:0000256" key="6">
    <source>
        <dbReference type="ARBA" id="ARBA00023236"/>
    </source>
</evidence>
<dbReference type="InterPro" id="IPR000305">
    <property type="entry name" value="GIY-YIG_endonuc"/>
</dbReference>
<dbReference type="GO" id="GO:0003677">
    <property type="term" value="F:DNA binding"/>
    <property type="evidence" value="ECO:0007669"/>
    <property type="project" value="InterPro"/>
</dbReference>
<dbReference type="SUPFAM" id="SSF82771">
    <property type="entry name" value="GIY-YIG endonuclease"/>
    <property type="match status" value="1"/>
</dbReference>
<dbReference type="CDD" id="cd10434">
    <property type="entry name" value="GIY-YIG_UvrC_Cho"/>
    <property type="match status" value="1"/>
</dbReference>
<dbReference type="InterPro" id="IPR001162">
    <property type="entry name" value="UvrC_RNase_H_dom"/>
</dbReference>
<feature type="domain" description="GIY-YIG" evidence="8">
    <location>
        <begin position="14"/>
        <end position="92"/>
    </location>
</feature>
<gene>
    <name evidence="10" type="ORF">IAC77_00795</name>
</gene>
<dbReference type="InterPro" id="IPR050066">
    <property type="entry name" value="UvrABC_protein_C"/>
</dbReference>
<proteinExistence type="predicted"/>
<reference evidence="10" key="1">
    <citation type="submission" date="2020-10" db="EMBL/GenBank/DDBJ databases">
        <authorList>
            <person name="Gilroy R."/>
        </authorList>
    </citation>
    <scope>NUCLEOTIDE SEQUENCE</scope>
    <source>
        <strain evidence="10">B1-16210</strain>
    </source>
</reference>
<dbReference type="InterPro" id="IPR010994">
    <property type="entry name" value="RuvA_2-like"/>
</dbReference>
<keyword evidence="5" id="KW-0234">DNA repair</keyword>
<dbReference type="PROSITE" id="PS50165">
    <property type="entry name" value="UVRC"/>
    <property type="match status" value="1"/>
</dbReference>
<evidence type="ECO:0000256" key="2">
    <source>
        <dbReference type="ARBA" id="ARBA00022763"/>
    </source>
</evidence>
<sequence length="474" mass="53154">MNIQFSDLIENSPNAPGVYKMYDADGNLLYVGKAKNLSNRLRQYLDISKLESHKQVMRTLVARVDWEITPTESDALILEQHLIKTLKPKYNIMLTDGKMYPMIALTKSEFPRLLKFRGKISQRRDVYGPYPSVTALNETIKTIQKVCKLRTCTDTFMRNRARPCLLYQIGRCSAPCTIPQTDYAENVALARRILTGDSEPIIADLTAQMKKYSANMDFESAAVVRDKIAALTQTSTRGIRRNHAHSANFDWTDSVKDLEKWLGLNIECAGVFDNSHLFGRNPVGAMITFGHDGFIKSGYRHFKLRNTSAAGNDIAMMAEFVSRAVERGPKLDLIVVDGGPAQWNIAHKTAPNIPILGVTKGEVRDGDEHFIMPDGTICRDIPKDSRLFLLLRAVRDEAHRFVITFHRTVRAKQMTSSVLDEIDGIGPTRKRALLNHFGSVRAITDAPLDALIRVPGLGKAAAEKIYAHFHSDVI</sequence>
<evidence type="ECO:0000259" key="7">
    <source>
        <dbReference type="PROSITE" id="PS50151"/>
    </source>
</evidence>
<reference evidence="10" key="2">
    <citation type="journal article" date="2021" name="PeerJ">
        <title>Extensive microbial diversity within the chicken gut microbiome revealed by metagenomics and culture.</title>
        <authorList>
            <person name="Gilroy R."/>
            <person name="Ravi A."/>
            <person name="Getino M."/>
            <person name="Pursley I."/>
            <person name="Horton D.L."/>
            <person name="Alikhan N.F."/>
            <person name="Baker D."/>
            <person name="Gharbi K."/>
            <person name="Hall N."/>
            <person name="Watson M."/>
            <person name="Adriaenssens E.M."/>
            <person name="Foster-Nyarko E."/>
            <person name="Jarju S."/>
            <person name="Secka A."/>
            <person name="Antonio M."/>
            <person name="Oren A."/>
            <person name="Chaudhuri R.R."/>
            <person name="La Ragione R."/>
            <person name="Hildebrand F."/>
            <person name="Pallen M.J."/>
        </authorList>
    </citation>
    <scope>NUCLEOTIDE SEQUENCE</scope>
    <source>
        <strain evidence="10">B1-16210</strain>
    </source>
</reference>
<dbReference type="Pfam" id="PF01541">
    <property type="entry name" value="GIY-YIG"/>
    <property type="match status" value="1"/>
</dbReference>
<dbReference type="InterPro" id="IPR038476">
    <property type="entry name" value="UvrC_RNase_H_dom_sf"/>
</dbReference>
<accession>A0A940IBA5</accession>
<dbReference type="PANTHER" id="PTHR30562:SF1">
    <property type="entry name" value="UVRABC SYSTEM PROTEIN C"/>
    <property type="match status" value="1"/>
</dbReference>
<evidence type="ECO:0000256" key="3">
    <source>
        <dbReference type="ARBA" id="ARBA00022769"/>
    </source>
</evidence>
<protein>
    <submittedName>
        <fullName evidence="10">Excinuclease ABC subunit UvrC</fullName>
    </submittedName>
</protein>
<dbReference type="SMART" id="SM00465">
    <property type="entry name" value="GIYc"/>
    <property type="match status" value="1"/>
</dbReference>
<dbReference type="InterPro" id="IPR003583">
    <property type="entry name" value="Hlx-hairpin-Hlx_DNA-bd_motif"/>
</dbReference>
<evidence type="ECO:0000313" key="10">
    <source>
        <dbReference type="EMBL" id="MBO8406982.1"/>
    </source>
</evidence>
<dbReference type="Pfam" id="PF14520">
    <property type="entry name" value="HHH_5"/>
    <property type="match status" value="1"/>
</dbReference>
<keyword evidence="2" id="KW-0227">DNA damage</keyword>
<dbReference type="SUPFAM" id="SSF47781">
    <property type="entry name" value="RuvA domain 2-like"/>
    <property type="match status" value="1"/>
</dbReference>
<evidence type="ECO:0000256" key="1">
    <source>
        <dbReference type="ARBA" id="ARBA00022490"/>
    </source>
</evidence>
<dbReference type="PROSITE" id="PS50164">
    <property type="entry name" value="GIY_YIG"/>
    <property type="match status" value="1"/>
</dbReference>
<dbReference type="FunFam" id="3.40.1440.10:FF:000001">
    <property type="entry name" value="UvrABC system protein C"/>
    <property type="match status" value="1"/>
</dbReference>
<dbReference type="GO" id="GO:0006289">
    <property type="term" value="P:nucleotide-excision repair"/>
    <property type="evidence" value="ECO:0007669"/>
    <property type="project" value="InterPro"/>
</dbReference>
<dbReference type="InterPro" id="IPR035901">
    <property type="entry name" value="GIY-YIG_endonuc_sf"/>
</dbReference>
<evidence type="ECO:0000256" key="4">
    <source>
        <dbReference type="ARBA" id="ARBA00022881"/>
    </source>
</evidence>
<keyword evidence="3" id="KW-0228">DNA excision</keyword>
<dbReference type="SUPFAM" id="SSF46600">
    <property type="entry name" value="C-terminal UvrC-binding domain of UvrB"/>
    <property type="match status" value="1"/>
</dbReference>
<comment type="caution">
    <text evidence="10">The sequence shown here is derived from an EMBL/GenBank/DDBJ whole genome shotgun (WGS) entry which is preliminary data.</text>
</comment>
<dbReference type="PANTHER" id="PTHR30562">
    <property type="entry name" value="UVRC/OXIDOREDUCTASE"/>
    <property type="match status" value="1"/>
</dbReference>
<dbReference type="Gene3D" id="4.10.860.10">
    <property type="entry name" value="UVR domain"/>
    <property type="match status" value="1"/>
</dbReference>
<dbReference type="SMART" id="SM00278">
    <property type="entry name" value="HhH1"/>
    <property type="match status" value="2"/>
</dbReference>
<feature type="domain" description="UvrC family homology region profile" evidence="9">
    <location>
        <begin position="220"/>
        <end position="346"/>
    </location>
</feature>
<dbReference type="PROSITE" id="PS50151">
    <property type="entry name" value="UVR"/>
    <property type="match status" value="1"/>
</dbReference>
<feature type="domain" description="UVR" evidence="7">
    <location>
        <begin position="199"/>
        <end position="234"/>
    </location>
</feature>
<dbReference type="Pfam" id="PF08459">
    <property type="entry name" value="UvrC_RNaseH_dom"/>
    <property type="match status" value="1"/>
</dbReference>
<evidence type="ECO:0000259" key="8">
    <source>
        <dbReference type="PROSITE" id="PS50164"/>
    </source>
</evidence>
<dbReference type="Proteomes" id="UP000721442">
    <property type="component" value="Unassembled WGS sequence"/>
</dbReference>
<organism evidence="10 11">
    <name type="scientific">Candidatus Enterousia excrementavium</name>
    <dbReference type="NCBI Taxonomy" id="2840789"/>
    <lineage>
        <taxon>Bacteria</taxon>
        <taxon>Pseudomonadati</taxon>
        <taxon>Pseudomonadota</taxon>
        <taxon>Alphaproteobacteria</taxon>
        <taxon>Candidatus Enterousia</taxon>
    </lineage>
</organism>
<dbReference type="AlphaFoldDB" id="A0A940IBA5"/>
<dbReference type="GO" id="GO:0009380">
    <property type="term" value="C:excinuclease repair complex"/>
    <property type="evidence" value="ECO:0007669"/>
    <property type="project" value="TreeGrafter"/>
</dbReference>
<dbReference type="Gene3D" id="3.30.420.340">
    <property type="entry name" value="UvrC, RNAse H endonuclease domain"/>
    <property type="match status" value="1"/>
</dbReference>
<dbReference type="InterPro" id="IPR047296">
    <property type="entry name" value="GIY-YIG_UvrC_Cho"/>
</dbReference>
<evidence type="ECO:0000256" key="5">
    <source>
        <dbReference type="ARBA" id="ARBA00023204"/>
    </source>
</evidence>